<dbReference type="RefSeq" id="WP_186746285.1">
    <property type="nucleotide sequence ID" value="NZ_CP060394.1"/>
</dbReference>
<dbReference type="GO" id="GO:0016787">
    <property type="term" value="F:hydrolase activity"/>
    <property type="evidence" value="ECO:0007669"/>
    <property type="project" value="UniProtKB-KW"/>
</dbReference>
<feature type="domain" description="Isochorismatase-like" evidence="3">
    <location>
        <begin position="35"/>
        <end position="207"/>
    </location>
</feature>
<dbReference type="KEGG" id="adin:H7849_10365"/>
<keyword evidence="5" id="KW-1185">Reference proteome</keyword>
<evidence type="ECO:0000259" key="3">
    <source>
        <dbReference type="Pfam" id="PF00857"/>
    </source>
</evidence>
<feature type="signal peptide" evidence="2">
    <location>
        <begin position="1"/>
        <end position="19"/>
    </location>
</feature>
<keyword evidence="1 4" id="KW-0378">Hydrolase</keyword>
<dbReference type="Proteomes" id="UP000515312">
    <property type="component" value="Chromosome"/>
</dbReference>
<dbReference type="InterPro" id="IPR000868">
    <property type="entry name" value="Isochorismatase-like_dom"/>
</dbReference>
<dbReference type="InterPro" id="IPR036380">
    <property type="entry name" value="Isochorismatase-like_sf"/>
</dbReference>
<keyword evidence="2" id="KW-0732">Signal</keyword>
<protein>
    <submittedName>
        <fullName evidence="4">Cysteine hydrolase</fullName>
    </submittedName>
</protein>
<feature type="chain" id="PRO_5028855619" evidence="2">
    <location>
        <begin position="20"/>
        <end position="216"/>
    </location>
</feature>
<organism evidence="4 5">
    <name type="scientific">Alloacidobacterium dinghuense</name>
    <dbReference type="NCBI Taxonomy" id="2763107"/>
    <lineage>
        <taxon>Bacteria</taxon>
        <taxon>Pseudomonadati</taxon>
        <taxon>Acidobacteriota</taxon>
        <taxon>Terriglobia</taxon>
        <taxon>Terriglobales</taxon>
        <taxon>Acidobacteriaceae</taxon>
        <taxon>Alloacidobacterium</taxon>
    </lineage>
</organism>
<evidence type="ECO:0000313" key="4">
    <source>
        <dbReference type="EMBL" id="QNI34257.1"/>
    </source>
</evidence>
<reference evidence="4 5" key="1">
    <citation type="submission" date="2020-08" db="EMBL/GenBank/DDBJ databases">
        <title>Edaphobacter telluris sp. nov. and Acidobacterium dinghuensis sp. nov., two acidobacteria isolated from forest soil.</title>
        <authorList>
            <person name="Fu J."/>
            <person name="Qiu L."/>
        </authorList>
    </citation>
    <scope>NUCLEOTIDE SEQUENCE [LARGE SCALE GENOMIC DNA]</scope>
    <source>
        <strain evidence="4">4Y35</strain>
    </source>
</reference>
<sequence length="216" mass="23057">MRSGLIATLATVASPLAYASTWKKETQARSQASDTALLILDFQVGIGDQPYAKSAAQRAAAALKAGRAAGLPVVFSKVKFREGYRDIADSNKAFALIKTRNLIPPDASKLISTLQPGHDEIVVDKDRFCAFSGNDLNEVLRSEGIKHLVMAGVATSGVILSTFTLAADEDYSMTILSDACADPKASLHEELMTNLFPRSATVLTVDQWIASLPTNG</sequence>
<evidence type="ECO:0000256" key="1">
    <source>
        <dbReference type="ARBA" id="ARBA00022801"/>
    </source>
</evidence>
<dbReference type="Gene3D" id="3.40.50.850">
    <property type="entry name" value="Isochorismatase-like"/>
    <property type="match status" value="1"/>
</dbReference>
<dbReference type="Pfam" id="PF00857">
    <property type="entry name" value="Isochorismatase"/>
    <property type="match status" value="1"/>
</dbReference>
<dbReference type="PANTHER" id="PTHR43540">
    <property type="entry name" value="PEROXYUREIDOACRYLATE/UREIDOACRYLATE AMIDOHYDROLASE-RELATED"/>
    <property type="match status" value="1"/>
</dbReference>
<dbReference type="SUPFAM" id="SSF52499">
    <property type="entry name" value="Isochorismatase-like hydrolases"/>
    <property type="match status" value="1"/>
</dbReference>
<dbReference type="InterPro" id="IPR050272">
    <property type="entry name" value="Isochorismatase-like_hydrls"/>
</dbReference>
<proteinExistence type="predicted"/>
<dbReference type="AlphaFoldDB" id="A0A7G8BNY7"/>
<dbReference type="EMBL" id="CP060394">
    <property type="protein sequence ID" value="QNI34257.1"/>
    <property type="molecule type" value="Genomic_DNA"/>
</dbReference>
<evidence type="ECO:0000256" key="2">
    <source>
        <dbReference type="SAM" id="SignalP"/>
    </source>
</evidence>
<evidence type="ECO:0000313" key="5">
    <source>
        <dbReference type="Proteomes" id="UP000515312"/>
    </source>
</evidence>
<gene>
    <name evidence="4" type="ORF">H7849_10365</name>
</gene>
<name>A0A7G8BNY7_9BACT</name>
<accession>A0A7G8BNY7</accession>